<keyword evidence="2" id="KW-0472">Membrane</keyword>
<name>A2DTU0_TRIV3</name>
<protein>
    <submittedName>
        <fullName evidence="3">Uncharacterized protein</fullName>
    </submittedName>
</protein>
<reference evidence="3" key="1">
    <citation type="submission" date="2006-10" db="EMBL/GenBank/DDBJ databases">
        <authorList>
            <person name="Amadeo P."/>
            <person name="Zhao Q."/>
            <person name="Wortman J."/>
            <person name="Fraser-Liggett C."/>
            <person name="Carlton J."/>
        </authorList>
    </citation>
    <scope>NUCLEOTIDE SEQUENCE</scope>
    <source>
        <strain evidence="3">G3</strain>
    </source>
</reference>
<dbReference type="Proteomes" id="UP000001542">
    <property type="component" value="Unassembled WGS sequence"/>
</dbReference>
<organism evidence="3 4">
    <name type="scientific">Trichomonas vaginalis (strain ATCC PRA-98 / G3)</name>
    <dbReference type="NCBI Taxonomy" id="412133"/>
    <lineage>
        <taxon>Eukaryota</taxon>
        <taxon>Metamonada</taxon>
        <taxon>Parabasalia</taxon>
        <taxon>Trichomonadida</taxon>
        <taxon>Trichomonadidae</taxon>
        <taxon>Trichomonas</taxon>
    </lineage>
</organism>
<proteinExistence type="predicted"/>
<dbReference type="AlphaFoldDB" id="A2DTU0"/>
<sequence length="185" mass="21240">MSGNLDSTPFDWDHLNQNSINTIVQMCILLQIQIDTETMSKKELITKLSQYPKMMSTTNCVPNFVNSSRFLNLKYPKLQEAHSSPIHKKSGDNFSLKSSDEASNSNNESTNTNNSSQCLSKDDLLFQTEMSLHGSLFSHFWRYILRKKLQSKKDFFSTMFFIYVIIVFIAIGYFIFGSSNVDVEN</sequence>
<evidence type="ECO:0000256" key="2">
    <source>
        <dbReference type="SAM" id="Phobius"/>
    </source>
</evidence>
<evidence type="ECO:0000256" key="1">
    <source>
        <dbReference type="SAM" id="MobiDB-lite"/>
    </source>
</evidence>
<dbReference type="InParanoid" id="A2DTU0"/>
<feature type="compositionally biased region" description="Low complexity" evidence="1">
    <location>
        <begin position="101"/>
        <end position="116"/>
    </location>
</feature>
<keyword evidence="2" id="KW-0812">Transmembrane</keyword>
<gene>
    <name evidence="3" type="ORF">TVAG_341310</name>
</gene>
<feature type="transmembrane region" description="Helical" evidence="2">
    <location>
        <begin position="155"/>
        <end position="176"/>
    </location>
</feature>
<dbReference type="VEuPathDB" id="TrichDB:TVAG_341310"/>
<keyword evidence="2" id="KW-1133">Transmembrane helix</keyword>
<keyword evidence="4" id="KW-1185">Reference proteome</keyword>
<dbReference type="KEGG" id="tva:4774245"/>
<accession>A2DTU0</accession>
<reference evidence="3" key="2">
    <citation type="journal article" date="2007" name="Science">
        <title>Draft genome sequence of the sexually transmitted pathogen Trichomonas vaginalis.</title>
        <authorList>
            <person name="Carlton J.M."/>
            <person name="Hirt R.P."/>
            <person name="Silva J.C."/>
            <person name="Delcher A.L."/>
            <person name="Schatz M."/>
            <person name="Zhao Q."/>
            <person name="Wortman J.R."/>
            <person name="Bidwell S.L."/>
            <person name="Alsmark U.C.M."/>
            <person name="Besteiro S."/>
            <person name="Sicheritz-Ponten T."/>
            <person name="Noel C.J."/>
            <person name="Dacks J.B."/>
            <person name="Foster P.G."/>
            <person name="Simillion C."/>
            <person name="Van de Peer Y."/>
            <person name="Miranda-Saavedra D."/>
            <person name="Barton G.J."/>
            <person name="Westrop G.D."/>
            <person name="Mueller S."/>
            <person name="Dessi D."/>
            <person name="Fiori P.L."/>
            <person name="Ren Q."/>
            <person name="Paulsen I."/>
            <person name="Zhang H."/>
            <person name="Bastida-Corcuera F.D."/>
            <person name="Simoes-Barbosa A."/>
            <person name="Brown M.T."/>
            <person name="Hayes R.D."/>
            <person name="Mukherjee M."/>
            <person name="Okumura C.Y."/>
            <person name="Schneider R."/>
            <person name="Smith A.J."/>
            <person name="Vanacova S."/>
            <person name="Villalvazo M."/>
            <person name="Haas B.J."/>
            <person name="Pertea M."/>
            <person name="Feldblyum T.V."/>
            <person name="Utterback T.R."/>
            <person name="Shu C.L."/>
            <person name="Osoegawa K."/>
            <person name="de Jong P.J."/>
            <person name="Hrdy I."/>
            <person name="Horvathova L."/>
            <person name="Zubacova Z."/>
            <person name="Dolezal P."/>
            <person name="Malik S.B."/>
            <person name="Logsdon J.M. Jr."/>
            <person name="Henze K."/>
            <person name="Gupta A."/>
            <person name="Wang C.C."/>
            <person name="Dunne R.L."/>
            <person name="Upcroft J.A."/>
            <person name="Upcroft P."/>
            <person name="White O."/>
            <person name="Salzberg S.L."/>
            <person name="Tang P."/>
            <person name="Chiu C.-H."/>
            <person name="Lee Y.-S."/>
            <person name="Embley T.M."/>
            <person name="Coombs G.H."/>
            <person name="Mottram J.C."/>
            <person name="Tachezy J."/>
            <person name="Fraser-Liggett C.M."/>
            <person name="Johnson P.J."/>
        </authorList>
    </citation>
    <scope>NUCLEOTIDE SEQUENCE [LARGE SCALE GENOMIC DNA]</scope>
    <source>
        <strain evidence="3">G3</strain>
    </source>
</reference>
<dbReference type="VEuPathDB" id="TrichDB:TVAGG3_1036770"/>
<evidence type="ECO:0000313" key="3">
    <source>
        <dbReference type="EMBL" id="EAY16237.1"/>
    </source>
</evidence>
<evidence type="ECO:0000313" key="4">
    <source>
        <dbReference type="Proteomes" id="UP000001542"/>
    </source>
</evidence>
<dbReference type="SMR" id="A2DTU0"/>
<dbReference type="EMBL" id="DS113245">
    <property type="protein sequence ID" value="EAY16237.1"/>
    <property type="molecule type" value="Genomic_DNA"/>
</dbReference>
<dbReference type="RefSeq" id="XP_001328460.1">
    <property type="nucleotide sequence ID" value="XM_001328425.1"/>
</dbReference>
<feature type="region of interest" description="Disordered" evidence="1">
    <location>
        <begin position="83"/>
        <end position="117"/>
    </location>
</feature>